<dbReference type="Proteomes" id="UP001497680">
    <property type="component" value="Unassembled WGS sequence"/>
</dbReference>
<gene>
    <name evidence="1" type="ORF">F4821DRAFT_253157</name>
</gene>
<protein>
    <submittedName>
        <fullName evidence="1">Uncharacterized protein</fullName>
    </submittedName>
</protein>
<accession>A0ACC0DKD5</accession>
<name>A0ACC0DKD5_9PEZI</name>
<sequence length="406" mass="45535">MESSMYTFLSTVAKRQSLEGPGRPSGEISDAYPYSPLQQGGLFILFFFPAIALVVVGLRVYGRVRSRQFGWDDALTCLAMVFSIAETGCSYMAMRTAYLGVHVYDIPMTADVSLGMYWNYVIQILYNPILALVKCSVLTFLLRIGGQRRKIRYSIHALNIFNIGLMIAIFVTVIFQCSPISYFWKRITNPFLEGKCIDTGIFYVTTASLTIFTDVLVLALPFWIFMGLKMAPKVKLAIMAVFLLGAVVTVVSVLRMLWIIETSLYPMKFDYSYDIRFTYSAVETNLAIITASGPALRPLFMVWFPRFFSSLRGTSNQNYRYRGGPYALNGTGEANKASGQGNNSSKADQLYGTSSFALRDMKRRTEIRGHSPTTSEEEIMTYNGIVRTTEVEVAFGARPSSSPREQ</sequence>
<proteinExistence type="predicted"/>
<comment type="caution">
    <text evidence="1">The sequence shown here is derived from an EMBL/GenBank/DDBJ whole genome shotgun (WGS) entry which is preliminary data.</text>
</comment>
<evidence type="ECO:0000313" key="2">
    <source>
        <dbReference type="Proteomes" id="UP001497680"/>
    </source>
</evidence>
<reference evidence="1 2" key="1">
    <citation type="journal article" date="2022" name="New Phytol.">
        <title>Ecological generalism drives hyperdiversity of secondary metabolite gene clusters in xylarialean endophytes.</title>
        <authorList>
            <person name="Franco M.E.E."/>
            <person name="Wisecaver J.H."/>
            <person name="Arnold A.E."/>
            <person name="Ju Y.M."/>
            <person name="Slot J.C."/>
            <person name="Ahrendt S."/>
            <person name="Moore L.P."/>
            <person name="Eastman K.E."/>
            <person name="Scott K."/>
            <person name="Konkel Z."/>
            <person name="Mondo S.J."/>
            <person name="Kuo A."/>
            <person name="Hayes R.D."/>
            <person name="Haridas S."/>
            <person name="Andreopoulos B."/>
            <person name="Riley R."/>
            <person name="LaButti K."/>
            <person name="Pangilinan J."/>
            <person name="Lipzen A."/>
            <person name="Amirebrahimi M."/>
            <person name="Yan J."/>
            <person name="Adam C."/>
            <person name="Keymanesh K."/>
            <person name="Ng V."/>
            <person name="Louie K."/>
            <person name="Northen T."/>
            <person name="Drula E."/>
            <person name="Henrissat B."/>
            <person name="Hsieh H.M."/>
            <person name="Youens-Clark K."/>
            <person name="Lutzoni F."/>
            <person name="Miadlikowska J."/>
            <person name="Eastwood D.C."/>
            <person name="Hamelin R.C."/>
            <person name="Grigoriev I.V."/>
            <person name="U'Ren J.M."/>
        </authorList>
    </citation>
    <scope>NUCLEOTIDE SEQUENCE [LARGE SCALE GENOMIC DNA]</scope>
    <source>
        <strain evidence="1 2">ER1909</strain>
    </source>
</reference>
<evidence type="ECO:0000313" key="1">
    <source>
        <dbReference type="EMBL" id="KAI6093179.1"/>
    </source>
</evidence>
<dbReference type="EMBL" id="MU394281">
    <property type="protein sequence ID" value="KAI6093179.1"/>
    <property type="molecule type" value="Genomic_DNA"/>
</dbReference>
<organism evidence="1 2">
    <name type="scientific">Hypoxylon rubiginosum</name>
    <dbReference type="NCBI Taxonomy" id="110542"/>
    <lineage>
        <taxon>Eukaryota</taxon>
        <taxon>Fungi</taxon>
        <taxon>Dikarya</taxon>
        <taxon>Ascomycota</taxon>
        <taxon>Pezizomycotina</taxon>
        <taxon>Sordariomycetes</taxon>
        <taxon>Xylariomycetidae</taxon>
        <taxon>Xylariales</taxon>
        <taxon>Hypoxylaceae</taxon>
        <taxon>Hypoxylon</taxon>
    </lineage>
</organism>
<keyword evidence="2" id="KW-1185">Reference proteome</keyword>